<evidence type="ECO:0000256" key="4">
    <source>
        <dbReference type="ARBA" id="ARBA00022970"/>
    </source>
</evidence>
<feature type="compositionally biased region" description="Basic and acidic residues" evidence="7">
    <location>
        <begin position="1"/>
        <end position="14"/>
    </location>
</feature>
<feature type="region of interest" description="Disordered" evidence="7">
    <location>
        <begin position="1"/>
        <end position="25"/>
    </location>
</feature>
<feature type="transmembrane region" description="Helical" evidence="8">
    <location>
        <begin position="117"/>
        <end position="139"/>
    </location>
</feature>
<feature type="transmembrane region" description="Helical" evidence="8">
    <location>
        <begin position="87"/>
        <end position="105"/>
    </location>
</feature>
<feature type="transmembrane region" description="Helical" evidence="8">
    <location>
        <begin position="470"/>
        <end position="489"/>
    </location>
</feature>
<evidence type="ECO:0000256" key="6">
    <source>
        <dbReference type="ARBA" id="ARBA00023136"/>
    </source>
</evidence>
<protein>
    <recommendedName>
        <fullName evidence="9">Amino acid permease/ SLC12A domain-containing protein</fullName>
    </recommendedName>
</protein>
<keyword evidence="11" id="KW-1185">Reference proteome</keyword>
<evidence type="ECO:0000256" key="8">
    <source>
        <dbReference type="SAM" id="Phobius"/>
    </source>
</evidence>
<evidence type="ECO:0000256" key="5">
    <source>
        <dbReference type="ARBA" id="ARBA00022989"/>
    </source>
</evidence>
<sequence length="549" mass="59817">MAEPELVKSEKAELDAENNNVDGAPPHIQRRLKARHLEMIAIGGTIGTGLLKKSGRTIATAGPLGALLVFAIVGLQVYGVAAGIGEMVTFLPVAGAFSALPGRFVNKSLGFATGWVYWLNWALPGEFAAIATLMTYWVPNSQFPDWIWSGVFFIPLVIVNSFNVRGFGETEYILSLIKVVVISLFLIVALAVWFGANSSSGPLWFTYWNPPIVGSNPATQFQNFAGAFTTAFYAYSGTELVGITSAEAQNPRLSVPRAINGTFWRVIIFYLGSIFLVGVILSPTSTTILGASIADSPFVYAYNQIGIPSAAGIMNAVIIIAATSSANSGFYATSRSLLGLAQQGFAPKIFGAVNKRGVPYIGLYFTVAFGIIGLIAGYAVGTEYVFDFLSGFVSINAMLAWVSLSYTHLRFRWAYVAQGRDLSELPYKAPLFPYLDFLSIFIGVFVLVCITFGAFDNVTSYNISWLTNNAWVYSGVPLALILFLGHALYEGHISGNGYLSGFKLLPYDQVDFETGRIIETAEEKAAADAVHKRPKNIKEWFEWIRYKLF</sequence>
<feature type="transmembrane region" description="Helical" evidence="8">
    <location>
        <begin position="431"/>
        <end position="455"/>
    </location>
</feature>
<comment type="subcellular location">
    <subcellularLocation>
        <location evidence="1">Membrane</location>
        <topology evidence="1">Multi-pass membrane protein</topology>
    </subcellularLocation>
</comment>
<keyword evidence="3 8" id="KW-0812">Transmembrane</keyword>
<feature type="transmembrane region" description="Helical" evidence="8">
    <location>
        <begin position="392"/>
        <end position="411"/>
    </location>
</feature>
<evidence type="ECO:0000256" key="2">
    <source>
        <dbReference type="ARBA" id="ARBA00022448"/>
    </source>
</evidence>
<keyword evidence="6 8" id="KW-0472">Membrane</keyword>
<evidence type="ECO:0000256" key="3">
    <source>
        <dbReference type="ARBA" id="ARBA00022692"/>
    </source>
</evidence>
<dbReference type="GO" id="GO:0015171">
    <property type="term" value="F:amino acid transmembrane transporter activity"/>
    <property type="evidence" value="ECO:0007669"/>
    <property type="project" value="TreeGrafter"/>
</dbReference>
<comment type="caution">
    <text evidence="10">The sequence shown here is derived from an EMBL/GenBank/DDBJ whole genome shotgun (WGS) entry which is preliminary data.</text>
</comment>
<dbReference type="PIRSF" id="PIRSF006060">
    <property type="entry name" value="AA_transporter"/>
    <property type="match status" value="1"/>
</dbReference>
<feature type="transmembrane region" description="Helical" evidence="8">
    <location>
        <begin position="262"/>
        <end position="281"/>
    </location>
</feature>
<feature type="transmembrane region" description="Helical" evidence="8">
    <location>
        <begin position="145"/>
        <end position="164"/>
    </location>
</feature>
<organism evidence="10 11">
    <name type="scientific">Physocladia obscura</name>
    <dbReference type="NCBI Taxonomy" id="109957"/>
    <lineage>
        <taxon>Eukaryota</taxon>
        <taxon>Fungi</taxon>
        <taxon>Fungi incertae sedis</taxon>
        <taxon>Chytridiomycota</taxon>
        <taxon>Chytridiomycota incertae sedis</taxon>
        <taxon>Chytridiomycetes</taxon>
        <taxon>Chytridiales</taxon>
        <taxon>Chytriomycetaceae</taxon>
        <taxon>Physocladia</taxon>
    </lineage>
</organism>
<keyword evidence="5 8" id="KW-1133">Transmembrane helix</keyword>
<gene>
    <name evidence="10" type="ORF">HK100_009565</name>
</gene>
<evidence type="ECO:0000259" key="9">
    <source>
        <dbReference type="Pfam" id="PF00324"/>
    </source>
</evidence>
<reference evidence="10" key="1">
    <citation type="submission" date="2020-05" db="EMBL/GenBank/DDBJ databases">
        <title>Phylogenomic resolution of chytrid fungi.</title>
        <authorList>
            <person name="Stajich J.E."/>
            <person name="Amses K."/>
            <person name="Simmons R."/>
            <person name="Seto K."/>
            <person name="Myers J."/>
            <person name="Bonds A."/>
            <person name="Quandt C.A."/>
            <person name="Barry K."/>
            <person name="Liu P."/>
            <person name="Grigoriev I."/>
            <person name="Longcore J.E."/>
            <person name="James T.Y."/>
        </authorList>
    </citation>
    <scope>NUCLEOTIDE SEQUENCE</scope>
    <source>
        <strain evidence="10">JEL0513</strain>
    </source>
</reference>
<keyword evidence="2" id="KW-0813">Transport</keyword>
<dbReference type="GO" id="GO:0016020">
    <property type="term" value="C:membrane"/>
    <property type="evidence" value="ECO:0007669"/>
    <property type="project" value="UniProtKB-SubCell"/>
</dbReference>
<keyword evidence="4" id="KW-0029">Amino-acid transport</keyword>
<feature type="transmembrane region" description="Helical" evidence="8">
    <location>
        <begin position="58"/>
        <end position="81"/>
    </location>
</feature>
<dbReference type="Proteomes" id="UP001211907">
    <property type="component" value="Unassembled WGS sequence"/>
</dbReference>
<dbReference type="FunFam" id="1.20.1740.10:FF:000001">
    <property type="entry name" value="Amino acid permease"/>
    <property type="match status" value="1"/>
</dbReference>
<feature type="domain" description="Amino acid permease/ SLC12A" evidence="9">
    <location>
        <begin position="36"/>
        <end position="489"/>
    </location>
</feature>
<dbReference type="PROSITE" id="PS00218">
    <property type="entry name" value="AMINO_ACID_PERMEASE_1"/>
    <property type="match status" value="1"/>
</dbReference>
<dbReference type="InterPro" id="IPR050524">
    <property type="entry name" value="APC_YAT"/>
</dbReference>
<dbReference type="Gene3D" id="1.20.1740.10">
    <property type="entry name" value="Amino acid/polyamine transporter I"/>
    <property type="match status" value="1"/>
</dbReference>
<accession>A0AAD5XHX4</accession>
<proteinExistence type="predicted"/>
<dbReference type="Pfam" id="PF00324">
    <property type="entry name" value="AA_permease"/>
    <property type="match status" value="1"/>
</dbReference>
<name>A0AAD5XHX4_9FUNG</name>
<dbReference type="AlphaFoldDB" id="A0AAD5XHX4"/>
<dbReference type="PANTHER" id="PTHR43341:SF1">
    <property type="entry name" value="GENERAL AMINO-ACID PERMEASE GAP1"/>
    <property type="match status" value="1"/>
</dbReference>
<dbReference type="InterPro" id="IPR004840">
    <property type="entry name" value="Amino_acid_permease_CS"/>
</dbReference>
<feature type="transmembrane region" description="Helical" evidence="8">
    <location>
        <begin position="176"/>
        <end position="196"/>
    </location>
</feature>
<dbReference type="EMBL" id="JADGJH010000495">
    <property type="protein sequence ID" value="KAJ3127766.1"/>
    <property type="molecule type" value="Genomic_DNA"/>
</dbReference>
<evidence type="ECO:0000256" key="7">
    <source>
        <dbReference type="SAM" id="MobiDB-lite"/>
    </source>
</evidence>
<evidence type="ECO:0000256" key="1">
    <source>
        <dbReference type="ARBA" id="ARBA00004141"/>
    </source>
</evidence>
<evidence type="ECO:0000313" key="11">
    <source>
        <dbReference type="Proteomes" id="UP001211907"/>
    </source>
</evidence>
<dbReference type="InterPro" id="IPR004841">
    <property type="entry name" value="AA-permease/SLC12A_dom"/>
</dbReference>
<feature type="transmembrane region" description="Helical" evidence="8">
    <location>
        <begin position="358"/>
        <end position="380"/>
    </location>
</feature>
<dbReference type="PANTHER" id="PTHR43341">
    <property type="entry name" value="AMINO ACID PERMEASE"/>
    <property type="match status" value="1"/>
</dbReference>
<evidence type="ECO:0000313" key="10">
    <source>
        <dbReference type="EMBL" id="KAJ3127766.1"/>
    </source>
</evidence>